<evidence type="ECO:0000313" key="2">
    <source>
        <dbReference type="Proteomes" id="UP001153331"/>
    </source>
</evidence>
<reference evidence="1" key="1">
    <citation type="submission" date="2022-11" db="EMBL/GenBank/DDBJ databases">
        <title>Genome Sequence of Boeremia exigua.</title>
        <authorList>
            <person name="Buettner E."/>
        </authorList>
    </citation>
    <scope>NUCLEOTIDE SEQUENCE</scope>
    <source>
        <strain evidence="1">CU02</strain>
    </source>
</reference>
<sequence>MDISTILYALVGLHAAYLIQLAFRQPSNKVISTKTESWPMWLAASPIGMVFARILILAIAIQQGIIALSLSDALPQSDEMLNTVCLTPRYLDPQLFTWSKATAVSLALLYLGCYIRFQAYAQLGADFTYRIAKPDQLVTSGLYAHVRHPSYTGLFMVLMGTYSLFLRQRGIISCWVPLLDERLVTDEMHASLVPAIGFTCVVYMFMVRRVREEEAMMEREFGETWKQYKARTKKFVPGVY</sequence>
<dbReference type="Proteomes" id="UP001153331">
    <property type="component" value="Unassembled WGS sequence"/>
</dbReference>
<organism evidence="1 2">
    <name type="scientific">Boeremia exigua</name>
    <dbReference type="NCBI Taxonomy" id="749465"/>
    <lineage>
        <taxon>Eukaryota</taxon>
        <taxon>Fungi</taxon>
        <taxon>Dikarya</taxon>
        <taxon>Ascomycota</taxon>
        <taxon>Pezizomycotina</taxon>
        <taxon>Dothideomycetes</taxon>
        <taxon>Pleosporomycetidae</taxon>
        <taxon>Pleosporales</taxon>
        <taxon>Pleosporineae</taxon>
        <taxon>Didymellaceae</taxon>
        <taxon>Boeremia</taxon>
    </lineage>
</organism>
<accession>A0ACC2IU79</accession>
<keyword evidence="2" id="KW-1185">Reference proteome</keyword>
<name>A0ACC2IU79_9PLEO</name>
<comment type="caution">
    <text evidence="1">The sequence shown here is derived from an EMBL/GenBank/DDBJ whole genome shotgun (WGS) entry which is preliminary data.</text>
</comment>
<protein>
    <submittedName>
        <fullName evidence="1">Uncharacterized protein</fullName>
    </submittedName>
</protein>
<evidence type="ECO:0000313" key="1">
    <source>
        <dbReference type="EMBL" id="KAJ8118667.1"/>
    </source>
</evidence>
<dbReference type="EMBL" id="JAPHNI010000013">
    <property type="protein sequence ID" value="KAJ8118667.1"/>
    <property type="molecule type" value="Genomic_DNA"/>
</dbReference>
<gene>
    <name evidence="1" type="ORF">OPT61_g401</name>
</gene>
<proteinExistence type="predicted"/>